<keyword evidence="10" id="KW-0206">Cytoskeleton</keyword>
<dbReference type="InterPro" id="IPR027417">
    <property type="entry name" value="P-loop_NTPase"/>
</dbReference>
<evidence type="ECO:0000256" key="3">
    <source>
        <dbReference type="ARBA" id="ARBA00022618"/>
    </source>
</evidence>
<organism evidence="16 17">
    <name type="scientific">Frankliniella occidentalis</name>
    <name type="common">Western flower thrips</name>
    <name type="synonym">Euthrips occidentalis</name>
    <dbReference type="NCBI Taxonomy" id="133901"/>
    <lineage>
        <taxon>Eukaryota</taxon>
        <taxon>Metazoa</taxon>
        <taxon>Ecdysozoa</taxon>
        <taxon>Arthropoda</taxon>
        <taxon>Hexapoda</taxon>
        <taxon>Insecta</taxon>
        <taxon>Pterygota</taxon>
        <taxon>Neoptera</taxon>
        <taxon>Paraneoptera</taxon>
        <taxon>Thysanoptera</taxon>
        <taxon>Terebrantia</taxon>
        <taxon>Thripoidea</taxon>
        <taxon>Thripidae</taxon>
        <taxon>Frankliniella</taxon>
    </lineage>
</organism>
<dbReference type="SUPFAM" id="SSF52540">
    <property type="entry name" value="P-loop containing nucleoside triphosphate hydrolases"/>
    <property type="match status" value="1"/>
</dbReference>
<dbReference type="PROSITE" id="PS50067">
    <property type="entry name" value="KINESIN_MOTOR_2"/>
    <property type="match status" value="1"/>
</dbReference>
<feature type="coiled-coil region" evidence="14">
    <location>
        <begin position="660"/>
        <end position="687"/>
    </location>
</feature>
<dbReference type="AlphaFoldDB" id="A0A6J1SP46"/>
<evidence type="ECO:0000256" key="2">
    <source>
        <dbReference type="ARBA" id="ARBA00022490"/>
    </source>
</evidence>
<feature type="compositionally biased region" description="Polar residues" evidence="15">
    <location>
        <begin position="931"/>
        <end position="944"/>
    </location>
</feature>
<keyword evidence="5 13" id="KW-0547">Nucleotide-binding</keyword>
<evidence type="ECO:0000256" key="11">
    <source>
        <dbReference type="ARBA" id="ARBA00023306"/>
    </source>
</evidence>
<dbReference type="InterPro" id="IPR047149">
    <property type="entry name" value="KIF11-like"/>
</dbReference>
<gene>
    <name evidence="17" type="primary">LOC113209413</name>
</gene>
<reference evidence="17" key="1">
    <citation type="submission" date="2025-08" db="UniProtKB">
        <authorList>
            <consortium name="RefSeq"/>
        </authorList>
    </citation>
    <scope>IDENTIFICATION</scope>
    <source>
        <tissue evidence="17">Whole organism</tissue>
    </source>
</reference>
<evidence type="ECO:0000256" key="12">
    <source>
        <dbReference type="ARBA" id="ARBA00034704"/>
    </source>
</evidence>
<dbReference type="GeneID" id="113209413"/>
<dbReference type="KEGG" id="foc:113209413"/>
<dbReference type="OrthoDB" id="3176171at2759"/>
<dbReference type="GO" id="GO:0072686">
    <property type="term" value="C:mitotic spindle"/>
    <property type="evidence" value="ECO:0007669"/>
    <property type="project" value="TreeGrafter"/>
</dbReference>
<keyword evidence="9 13" id="KW-0505">Motor protein</keyword>
<dbReference type="CDD" id="cd01364">
    <property type="entry name" value="KISc_BimC_Eg5"/>
    <property type="match status" value="1"/>
</dbReference>
<feature type="region of interest" description="Disordered" evidence="15">
    <location>
        <begin position="931"/>
        <end position="954"/>
    </location>
</feature>
<sequence length="1053" mass="118099">MSARKPKPAPKIQKNQNLQVFVRCRPLSASEVNQRGISAVDINGQKEIVVQDRCNSKITKTFSFDKVFGPSTPQSEVYQNVVEPLISDVLAGFNCTVFAYGQTGSGKTFTMEGDFGTPKRLSPESNAGLIPRAMCALFDELRVLQAEYTVRISLMELYNEELYDLLSSDEVPPKLRLFDDASRKGSVLVQGLQEVMVHTQSQVLDELHKGSAKRQVAATLMNAQSSRSHTIFTVTVHFKENSADGGEFLRTGKLNLVDLAGSENIGRSGSSDKRAREAASINQSLLTLSRVTSCLVEHQPHVPYRESKLTRLLQDSLGGRTKTSLIATISPSHLNAEETISTLDYAHRAKSVSNKPEVNQKVSQNVIMKEYTDVIESLKKKLERHRNGSGVYVNDENYKQVMEQTQARNQTICQIIAQARAVAQKKKDAEEIFLVLFKDKDNKQKNLEQVNQLILQTGEEIKTAHMDRLDAQTEQNSAGKVLEDVTNKEKEIREQAEQYVKVIDSAHNDTQKIHNKLDFSRVVISENAVVVKKCKERAEFYRTSVAKLSNVFVESEELLLKLSDAVDTLNSNAKMRLNLLFQEIREQLKKTASTSSNVQELLAKHRAHNQTMADGSRSSLVTFHLEEIKILKSIEQLLSDAVTDFNKFMVLLPCQSSSLLDFARESVEKLKLDIQKQTDEIESQHNIALSVSEINIETIKKHLDELLLKEEMLKLCHHQQVTREKRSAIAQHISAAKEEINKHRLDIQNSHERKESKVCEIKQKMCDSADYLTQQQNKILSPVRELKNALEPFAVSLEAGISNRFNTMSNTVYDLCTVGSKCKDDVSSLLDSDRHPSITQIISECKDMSSESAAQLQSARDSVNTVAEETIEASKTFTSNHEGINQVKSVIEEKEDELLGMFIDGMKSANIEIQERFEMGKTEIVSILSSEIQQDTPTGQTPSRRSYGPIPAPTFLPSPIKRTAKSKIERAPWKKLLRSPRKPLVSSNSLREFDDDINDGMASDSELSLPHRALGLNKLQKASSLCDLRSNSKSGTVFHRPRIPKKVVRNGPL</sequence>
<dbReference type="PANTHER" id="PTHR47970">
    <property type="entry name" value="KINESIN-LIKE PROTEIN KIF11"/>
    <property type="match status" value="1"/>
</dbReference>
<comment type="subcellular location">
    <subcellularLocation>
        <location evidence="1">Cytoplasm</location>
        <location evidence="1">Cytoskeleton</location>
    </subcellularLocation>
</comment>
<dbReference type="RefSeq" id="XP_026282687.1">
    <property type="nucleotide sequence ID" value="XM_026426902.2"/>
</dbReference>
<keyword evidence="3" id="KW-0132">Cell division</keyword>
<evidence type="ECO:0000256" key="14">
    <source>
        <dbReference type="SAM" id="Coils"/>
    </source>
</evidence>
<dbReference type="FunFam" id="3.40.850.10:FF:000051">
    <property type="entry name" value="Kinesin-like protein bimC"/>
    <property type="match status" value="1"/>
</dbReference>
<dbReference type="GO" id="GO:0051301">
    <property type="term" value="P:cell division"/>
    <property type="evidence" value="ECO:0007669"/>
    <property type="project" value="UniProtKB-KW"/>
</dbReference>
<dbReference type="InterPro" id="IPR019821">
    <property type="entry name" value="Kinesin_motor_CS"/>
</dbReference>
<evidence type="ECO:0000256" key="5">
    <source>
        <dbReference type="ARBA" id="ARBA00022741"/>
    </source>
</evidence>
<keyword evidence="7 13" id="KW-0067">ATP-binding</keyword>
<dbReference type="Pfam" id="PF00225">
    <property type="entry name" value="Kinesin"/>
    <property type="match status" value="1"/>
</dbReference>
<keyword evidence="8 14" id="KW-0175">Coiled coil</keyword>
<accession>A0A6J1SP46</accession>
<evidence type="ECO:0000256" key="4">
    <source>
        <dbReference type="ARBA" id="ARBA00022701"/>
    </source>
</evidence>
<dbReference type="PROSITE" id="PS00411">
    <property type="entry name" value="KINESIN_MOTOR_1"/>
    <property type="match status" value="1"/>
</dbReference>
<keyword evidence="16" id="KW-1185">Reference proteome</keyword>
<comment type="similarity">
    <text evidence="12">Belongs to the TRAFAC class myosin-kinesin ATPase superfamily. Kinesin family. KIN-5/BimC subfamily.</text>
</comment>
<dbReference type="InterPro" id="IPR036961">
    <property type="entry name" value="Kinesin_motor_dom_sf"/>
</dbReference>
<dbReference type="GO" id="GO:0005876">
    <property type="term" value="C:spindle microtubule"/>
    <property type="evidence" value="ECO:0007669"/>
    <property type="project" value="TreeGrafter"/>
</dbReference>
<dbReference type="GO" id="GO:0051231">
    <property type="term" value="P:spindle elongation"/>
    <property type="evidence" value="ECO:0007669"/>
    <property type="project" value="TreeGrafter"/>
</dbReference>
<dbReference type="Proteomes" id="UP000504606">
    <property type="component" value="Unplaced"/>
</dbReference>
<dbReference type="SMART" id="SM00129">
    <property type="entry name" value="KISc"/>
    <property type="match status" value="1"/>
</dbReference>
<feature type="binding site" evidence="13">
    <location>
        <begin position="101"/>
        <end position="108"/>
    </location>
    <ligand>
        <name>ATP</name>
        <dbReference type="ChEBI" id="CHEBI:30616"/>
    </ligand>
</feature>
<keyword evidence="11" id="KW-0131">Cell cycle</keyword>
<dbReference type="GO" id="GO:0090307">
    <property type="term" value="P:mitotic spindle assembly"/>
    <property type="evidence" value="ECO:0007669"/>
    <property type="project" value="TreeGrafter"/>
</dbReference>
<dbReference type="InterPro" id="IPR001752">
    <property type="entry name" value="Kinesin_motor_dom"/>
</dbReference>
<dbReference type="InterPro" id="IPR047241">
    <property type="entry name" value="KIF11-like_kin_motor_dom"/>
</dbReference>
<evidence type="ECO:0000313" key="17">
    <source>
        <dbReference type="RefSeq" id="XP_026282687.1"/>
    </source>
</evidence>
<evidence type="ECO:0000256" key="10">
    <source>
        <dbReference type="ARBA" id="ARBA00023212"/>
    </source>
</evidence>
<keyword evidence="4" id="KW-0493">Microtubule</keyword>
<dbReference type="PANTHER" id="PTHR47970:SF12">
    <property type="entry name" value="KINESIN FAMILY MEMBER 11"/>
    <property type="match status" value="1"/>
</dbReference>
<evidence type="ECO:0000256" key="6">
    <source>
        <dbReference type="ARBA" id="ARBA00022776"/>
    </source>
</evidence>
<evidence type="ECO:0000256" key="7">
    <source>
        <dbReference type="ARBA" id="ARBA00022840"/>
    </source>
</evidence>
<dbReference type="GO" id="GO:0008017">
    <property type="term" value="F:microtubule binding"/>
    <property type="evidence" value="ECO:0007669"/>
    <property type="project" value="InterPro"/>
</dbReference>
<evidence type="ECO:0000256" key="8">
    <source>
        <dbReference type="ARBA" id="ARBA00023054"/>
    </source>
</evidence>
<dbReference type="GO" id="GO:0008574">
    <property type="term" value="F:plus-end-directed microtubule motor activity"/>
    <property type="evidence" value="ECO:0007669"/>
    <property type="project" value="TreeGrafter"/>
</dbReference>
<dbReference type="GO" id="GO:0007018">
    <property type="term" value="P:microtubule-based movement"/>
    <property type="evidence" value="ECO:0007669"/>
    <property type="project" value="InterPro"/>
</dbReference>
<dbReference type="GO" id="GO:0005524">
    <property type="term" value="F:ATP binding"/>
    <property type="evidence" value="ECO:0007669"/>
    <property type="project" value="UniProtKB-UniRule"/>
</dbReference>
<dbReference type="PRINTS" id="PR00380">
    <property type="entry name" value="KINESINHEAVY"/>
</dbReference>
<evidence type="ECO:0000256" key="15">
    <source>
        <dbReference type="SAM" id="MobiDB-lite"/>
    </source>
</evidence>
<evidence type="ECO:0000256" key="1">
    <source>
        <dbReference type="ARBA" id="ARBA00004245"/>
    </source>
</evidence>
<evidence type="ECO:0000313" key="16">
    <source>
        <dbReference type="Proteomes" id="UP000504606"/>
    </source>
</evidence>
<name>A0A6J1SP46_FRAOC</name>
<evidence type="ECO:0000256" key="13">
    <source>
        <dbReference type="PROSITE-ProRule" id="PRU00283"/>
    </source>
</evidence>
<protein>
    <submittedName>
        <fullName evidence="17">Kinesin-like protein KIF11-B</fullName>
    </submittedName>
</protein>
<proteinExistence type="inferred from homology"/>
<keyword evidence="6" id="KW-0498">Mitosis</keyword>
<evidence type="ECO:0000256" key="9">
    <source>
        <dbReference type="ARBA" id="ARBA00023175"/>
    </source>
</evidence>
<dbReference type="Gene3D" id="3.40.850.10">
    <property type="entry name" value="Kinesin motor domain"/>
    <property type="match status" value="1"/>
</dbReference>
<keyword evidence="2" id="KW-0963">Cytoplasm</keyword>